<dbReference type="AlphaFoldDB" id="A0AAD1UU61"/>
<feature type="transmembrane region" description="Helical" evidence="1">
    <location>
        <begin position="197"/>
        <end position="216"/>
    </location>
</feature>
<dbReference type="SUPFAM" id="SSF103481">
    <property type="entry name" value="Multidrug resistance efflux transporter EmrE"/>
    <property type="match status" value="2"/>
</dbReference>
<keyword evidence="1" id="KW-0812">Transmembrane</keyword>
<keyword evidence="1" id="KW-0472">Membrane</keyword>
<feature type="transmembrane region" description="Helical" evidence="1">
    <location>
        <begin position="137"/>
        <end position="158"/>
    </location>
</feature>
<organism evidence="2 3">
    <name type="scientific">Euplotes crassus</name>
    <dbReference type="NCBI Taxonomy" id="5936"/>
    <lineage>
        <taxon>Eukaryota</taxon>
        <taxon>Sar</taxon>
        <taxon>Alveolata</taxon>
        <taxon>Ciliophora</taxon>
        <taxon>Intramacronucleata</taxon>
        <taxon>Spirotrichea</taxon>
        <taxon>Hypotrichia</taxon>
        <taxon>Euplotida</taxon>
        <taxon>Euplotidae</taxon>
        <taxon>Moneuplotes</taxon>
    </lineage>
</organism>
<dbReference type="Proteomes" id="UP001295684">
    <property type="component" value="Unassembled WGS sequence"/>
</dbReference>
<evidence type="ECO:0000313" key="2">
    <source>
        <dbReference type="EMBL" id="CAI2371820.1"/>
    </source>
</evidence>
<keyword evidence="1" id="KW-1133">Transmembrane helix</keyword>
<comment type="caution">
    <text evidence="2">The sequence shown here is derived from an EMBL/GenBank/DDBJ whole genome shotgun (WGS) entry which is preliminary data.</text>
</comment>
<name>A0AAD1UU61_EUPCR</name>
<feature type="transmembrane region" description="Helical" evidence="1">
    <location>
        <begin position="65"/>
        <end position="86"/>
    </location>
</feature>
<feature type="transmembrane region" description="Helical" evidence="1">
    <location>
        <begin position="359"/>
        <end position="381"/>
    </location>
</feature>
<sequence>MADYSEIKLNELEHSNHLEIIAESKSEQKREVPAQVWMTLSIATGVLLACANICILYNAKYKIKAVGMTAFGATVGNFIPLVVIMFRERSNQKNDSCSSARTPWFKWFYDIYYLRSKDNEGRVIPNKWESSLHYRRIVGTVLIILAHLINHVTFILAYHYAEVGNLNSGVLSSLTVTRVFFTSILFYILFRQTVKNYELLAEIVMIGAVLIILFSGKDEQSVEAEDSSANDKSESFYVGLSCGIIILFSFSHSVRATVLKYFFGDAEEVNPSALFNFAVTFIEVLLIGYLVMLYTQGFRFTLFELFIGTLGGIFYSFGSYLAAYATVRGRAGVVNCLIEMKTLFQTAFDLILFGRYPNMMQYAGLALGFGSVVFILVCAHLKEKSKK</sequence>
<accession>A0AAD1UU61</accession>
<dbReference type="EMBL" id="CAMPGE010013077">
    <property type="protein sequence ID" value="CAI2371820.1"/>
    <property type="molecule type" value="Genomic_DNA"/>
</dbReference>
<feature type="transmembrane region" description="Helical" evidence="1">
    <location>
        <begin position="300"/>
        <end position="321"/>
    </location>
</feature>
<feature type="transmembrane region" description="Helical" evidence="1">
    <location>
        <begin position="236"/>
        <end position="254"/>
    </location>
</feature>
<evidence type="ECO:0000256" key="1">
    <source>
        <dbReference type="SAM" id="Phobius"/>
    </source>
</evidence>
<dbReference type="InterPro" id="IPR037185">
    <property type="entry name" value="EmrE-like"/>
</dbReference>
<keyword evidence="3" id="KW-1185">Reference proteome</keyword>
<evidence type="ECO:0000313" key="3">
    <source>
        <dbReference type="Proteomes" id="UP001295684"/>
    </source>
</evidence>
<feature type="transmembrane region" description="Helical" evidence="1">
    <location>
        <begin position="170"/>
        <end position="190"/>
    </location>
</feature>
<gene>
    <name evidence="2" type="ORF">ECRASSUSDP1_LOCUS13145</name>
</gene>
<feature type="transmembrane region" description="Helical" evidence="1">
    <location>
        <begin position="274"/>
        <end position="294"/>
    </location>
</feature>
<protein>
    <submittedName>
        <fullName evidence="2">Uncharacterized protein</fullName>
    </submittedName>
</protein>
<feature type="transmembrane region" description="Helical" evidence="1">
    <location>
        <begin position="36"/>
        <end position="59"/>
    </location>
</feature>
<reference evidence="2" key="1">
    <citation type="submission" date="2023-07" db="EMBL/GenBank/DDBJ databases">
        <authorList>
            <consortium name="AG Swart"/>
            <person name="Singh M."/>
            <person name="Singh A."/>
            <person name="Seah K."/>
            <person name="Emmerich C."/>
        </authorList>
    </citation>
    <scope>NUCLEOTIDE SEQUENCE</scope>
    <source>
        <strain evidence="2">DP1</strain>
    </source>
</reference>
<proteinExistence type="predicted"/>